<gene>
    <name evidence="3" type="ORF">DWY69_14235</name>
    <name evidence="2" type="ORF">DXC51_17655</name>
</gene>
<accession>A0A3E3I1G1</accession>
<comment type="caution">
    <text evidence="2">The sequence shown here is derived from an EMBL/GenBank/DDBJ whole genome shotgun (WGS) entry which is preliminary data.</text>
</comment>
<evidence type="ECO:0000256" key="1">
    <source>
        <dbReference type="SAM" id="MobiDB-lite"/>
    </source>
</evidence>
<dbReference type="EMBL" id="QVLU01000012">
    <property type="protein sequence ID" value="RGE71004.1"/>
    <property type="molecule type" value="Genomic_DNA"/>
</dbReference>
<keyword evidence="4" id="KW-1185">Reference proteome</keyword>
<protein>
    <recommendedName>
        <fullName evidence="6">Tail fiber protein</fullName>
    </recommendedName>
</protein>
<feature type="region of interest" description="Disordered" evidence="1">
    <location>
        <begin position="837"/>
        <end position="856"/>
    </location>
</feature>
<sequence length="1175" mass="123528">MPIPYKKLKNLAEVQKLQDSDITVIEDQDTTRKGTLKQLIQYVKEHNDISSFYAHQEAIGAANGIAPLDDKARLPSEFLSYGKETGTVYEGSAGKALEASLDSHKADSGNPHKTTKAQVGLGNVTNESKATMFNSPVFTGIPTAPTADADDNSGQLANTEFVNRQIANGIAASDAMIFKGTLGTGGTISALPSTYLTGWTYRVVTDGTYAGQPCETGDLIVALTDRKGSGNLDSDWTVCQTNIDGAVIQTRKINAGSGLTGGGTLAADRTLNVGAGNGIHVDADSISVKSNTTGSPGAIGKTVTNADGVGVVLGTDSSSAFRGDQGKAAYDHSLAAHARTDATKTERSEKNGNIKINGTETPVYKLPDTATFGDGAGFSIDQTAGTYQQKIEVVDNSTAGDAVFRVSQSEDSGTTFHSLLEVRDDATGYLGSGKIYTTNNKPGKADVGLGNVPNVTTNNQTPTFTSAAALAGLTSGETLSVSLGKTAKSISDYITHQSDNNKHVTTTEKSNWNDANAKKHVHGNQSILDTLTQPLLDKWNTVSDKVDKVTGKGLSSNDFSAALLNKLNSIADGAEVNVQADWNNTDSASDAFIKNKPASFPPSSHTHTKAQISDMPTKLSQFTNDPGYLTSEDVDTSLIHNHANKSILDSISQALLDKWNTVSNKVDKVTGKGLSSNDFSTALLNKLNGIADGAEVNVQADWNNTDSASDAFIKNKPASFPPSSHTHTKAQISDMPTKLSQFTNDPGYLTSADIDTSQNHVHANKGILDSITQALLDKWNTVSNKVDKVSGKGLSTNDFTAALLNKLNGIAAGAEVNVQADWSSTDSASDAFIKNKPSSFPPSSHTHTKAQISDMPTKLSQFTNDPGYLTSADIDTSQNHTHANKGILDTLTQAMLDKWNTVSNKVDKVSGKGLSTNDFTAALLSKLNGIAEGANKYTHPASHPASMITEDSTHRFLTDFCKTITDWNSAAANGFYMGNDAANAPSTGWYFGRVTAHNANYLYQEVYQFTASADARAVPKYIRVKSNGAWGSWSNVTVAAAVPSNAKFTDTVYTHPNSGASAGTYKSVTVNAQGHVIGGTNPTTLSGYGITDAAAKSHTHNYAGSASAGGAASSAEKLSASRTISLTGDITGSASTNLSGNVSIATSLAGGVLKEKISATEPTGLSVNNYWLQEY</sequence>
<dbReference type="OrthoDB" id="1975049at2"/>
<dbReference type="AlphaFoldDB" id="A0A3E3I1G1"/>
<name>A0A3E3I1G1_9FIRM</name>
<proteinExistence type="predicted"/>
<dbReference type="EMBL" id="QVLV01000012">
    <property type="protein sequence ID" value="RGE58314.1"/>
    <property type="molecule type" value="Genomic_DNA"/>
</dbReference>
<dbReference type="Proteomes" id="UP000261166">
    <property type="component" value="Unassembled WGS sequence"/>
</dbReference>
<evidence type="ECO:0000313" key="3">
    <source>
        <dbReference type="EMBL" id="RGE71004.1"/>
    </source>
</evidence>
<evidence type="ECO:0000313" key="5">
    <source>
        <dbReference type="Proteomes" id="UP000261166"/>
    </source>
</evidence>
<evidence type="ECO:0000313" key="4">
    <source>
        <dbReference type="Proteomes" id="UP000260812"/>
    </source>
</evidence>
<dbReference type="Proteomes" id="UP000260812">
    <property type="component" value="Unassembled WGS sequence"/>
</dbReference>
<dbReference type="GeneID" id="97988645"/>
<evidence type="ECO:0000313" key="2">
    <source>
        <dbReference type="EMBL" id="RGE58314.1"/>
    </source>
</evidence>
<evidence type="ECO:0008006" key="6">
    <source>
        <dbReference type="Google" id="ProtNLM"/>
    </source>
</evidence>
<dbReference type="RefSeq" id="WP_025490985.1">
    <property type="nucleotide sequence ID" value="NZ_CALBAU010000424.1"/>
</dbReference>
<reference evidence="2 5" key="1">
    <citation type="submission" date="2018-08" db="EMBL/GenBank/DDBJ databases">
        <title>A genome reference for cultivated species of the human gut microbiota.</title>
        <authorList>
            <person name="Zou Y."/>
            <person name="Xue W."/>
            <person name="Luo G."/>
        </authorList>
    </citation>
    <scope>NUCLEOTIDE SEQUENCE [LARGE SCALE GENOMIC DNA]</scope>
    <source>
        <strain evidence="3 5">AF26-4BH</strain>
        <strain evidence="2">TF05-5AC</strain>
    </source>
</reference>
<organism evidence="2 4">
    <name type="scientific">Eisenbergiella massiliensis</name>
    <dbReference type="NCBI Taxonomy" id="1720294"/>
    <lineage>
        <taxon>Bacteria</taxon>
        <taxon>Bacillati</taxon>
        <taxon>Bacillota</taxon>
        <taxon>Clostridia</taxon>
        <taxon>Lachnospirales</taxon>
        <taxon>Lachnospiraceae</taxon>
        <taxon>Eisenbergiella</taxon>
    </lineage>
</organism>
<dbReference type="CDD" id="cd19958">
    <property type="entry name" value="pyocin_knob"/>
    <property type="match status" value="1"/>
</dbReference>